<dbReference type="EMBL" id="ML143401">
    <property type="protein sequence ID" value="TBU31109.1"/>
    <property type="molecule type" value="Genomic_DNA"/>
</dbReference>
<organism evidence="2">
    <name type="scientific">Dichomitus squalens</name>
    <dbReference type="NCBI Taxonomy" id="114155"/>
    <lineage>
        <taxon>Eukaryota</taxon>
        <taxon>Fungi</taxon>
        <taxon>Dikarya</taxon>
        <taxon>Basidiomycota</taxon>
        <taxon>Agaricomycotina</taxon>
        <taxon>Agaricomycetes</taxon>
        <taxon>Polyporales</taxon>
        <taxon>Polyporaceae</taxon>
        <taxon>Dichomitus</taxon>
    </lineage>
</organism>
<proteinExistence type="predicted"/>
<protein>
    <submittedName>
        <fullName evidence="2">Uncharacterized protein</fullName>
    </submittedName>
</protein>
<feature type="compositionally biased region" description="Basic and acidic residues" evidence="1">
    <location>
        <begin position="461"/>
        <end position="472"/>
    </location>
</feature>
<dbReference type="OrthoDB" id="2755672at2759"/>
<feature type="region of interest" description="Disordered" evidence="1">
    <location>
        <begin position="442"/>
        <end position="475"/>
    </location>
</feature>
<evidence type="ECO:0000256" key="1">
    <source>
        <dbReference type="SAM" id="MobiDB-lite"/>
    </source>
</evidence>
<reference evidence="2" key="1">
    <citation type="submission" date="2019-01" db="EMBL/GenBank/DDBJ databases">
        <title>Draft genome sequences of three monokaryotic isolates of the white-rot basidiomycete fungus Dichomitus squalens.</title>
        <authorList>
            <consortium name="DOE Joint Genome Institute"/>
            <person name="Lopez S.C."/>
            <person name="Andreopoulos B."/>
            <person name="Pangilinan J."/>
            <person name="Lipzen A."/>
            <person name="Riley R."/>
            <person name="Ahrendt S."/>
            <person name="Ng V."/>
            <person name="Barry K."/>
            <person name="Daum C."/>
            <person name="Grigoriev I.V."/>
            <person name="Hilden K.S."/>
            <person name="Makela M.R."/>
            <person name="de Vries R.P."/>
        </authorList>
    </citation>
    <scope>NUCLEOTIDE SEQUENCE [LARGE SCALE GENOMIC DNA]</scope>
    <source>
        <strain evidence="2">OM18370.1</strain>
    </source>
</reference>
<name>A0A4Q9MTF6_9APHY</name>
<gene>
    <name evidence="2" type="ORF">BD311DRAFT_804880</name>
</gene>
<evidence type="ECO:0000313" key="2">
    <source>
        <dbReference type="EMBL" id="TBU31109.1"/>
    </source>
</evidence>
<sequence length="531" mass="59211">MADDGFVDRLKVVTAFYKDTQTSRYCPTVRQLCQIDASNRLPPAPPKCPRCSFTYGNFEACLTYKDEHPGEWFLRCVKCKRMHMPSQSGPSPWIAKAIEAQLEANAMAAAEDTLVAREQDELRQAILISKHEAEQQLRQADAKVLASVDRLRQDARKAHEQDVVARRTGSQPKKGKRPVAAAAIELAPVRLKQLVKLILWLKPDDAPVAHDVEIDAIDHLYLLEIDLLGSMWDGIEIQAKFWCPETNAWCPGMEAMAVNSHTRIILVRHDFIGRCLNLGTELHVAQTCWSGSPGRGSLTAMRAERKSILGRKIKADQVWVVLWYKDHEEPVKEHAHKLSDQFLLRYSPTIFELIRKGGSVDLWHDDVSDWERIRVRKQIPISAATHTLLLRVPGIEGMPSLGLEIEALSIPRQSISPIAQKTPERGRKRDWDDVVAECNRSRSSSLEPLQVGPRVKMGEATTEKGDAGDGARGRAPRLAGGAHAVFGQSAPKRVKVEEAEVDAKPKAPLNWVAAETTVGGVTTIDLDLLYD</sequence>
<dbReference type="AlphaFoldDB" id="A0A4Q9MTF6"/>
<dbReference type="Proteomes" id="UP000292957">
    <property type="component" value="Unassembled WGS sequence"/>
</dbReference>
<accession>A0A4Q9MTF6</accession>